<keyword evidence="1" id="KW-0472">Membrane</keyword>
<dbReference type="EMBL" id="JAINUG010000076">
    <property type="protein sequence ID" value="KAJ8400423.1"/>
    <property type="molecule type" value="Genomic_DNA"/>
</dbReference>
<evidence type="ECO:0008006" key="4">
    <source>
        <dbReference type="Google" id="ProtNLM"/>
    </source>
</evidence>
<name>A0AAD7WKQ0_9TELE</name>
<feature type="transmembrane region" description="Helical" evidence="1">
    <location>
        <begin position="136"/>
        <end position="163"/>
    </location>
</feature>
<dbReference type="Proteomes" id="UP001221898">
    <property type="component" value="Unassembled WGS sequence"/>
</dbReference>
<organism evidence="2 3">
    <name type="scientific">Aldrovandia affinis</name>
    <dbReference type="NCBI Taxonomy" id="143900"/>
    <lineage>
        <taxon>Eukaryota</taxon>
        <taxon>Metazoa</taxon>
        <taxon>Chordata</taxon>
        <taxon>Craniata</taxon>
        <taxon>Vertebrata</taxon>
        <taxon>Euteleostomi</taxon>
        <taxon>Actinopterygii</taxon>
        <taxon>Neopterygii</taxon>
        <taxon>Teleostei</taxon>
        <taxon>Notacanthiformes</taxon>
        <taxon>Halosauridae</taxon>
        <taxon>Aldrovandia</taxon>
    </lineage>
</organism>
<keyword evidence="1" id="KW-1133">Transmembrane helix</keyword>
<evidence type="ECO:0000313" key="3">
    <source>
        <dbReference type="Proteomes" id="UP001221898"/>
    </source>
</evidence>
<keyword evidence="1" id="KW-0812">Transmembrane</keyword>
<keyword evidence="3" id="KW-1185">Reference proteome</keyword>
<evidence type="ECO:0000313" key="2">
    <source>
        <dbReference type="EMBL" id="KAJ8400423.1"/>
    </source>
</evidence>
<accession>A0AAD7WKQ0</accession>
<feature type="transmembrane region" description="Helical" evidence="1">
    <location>
        <begin position="51"/>
        <end position="77"/>
    </location>
</feature>
<gene>
    <name evidence="2" type="ORF">AAFF_G00395470</name>
</gene>
<evidence type="ECO:0000256" key="1">
    <source>
        <dbReference type="SAM" id="Phobius"/>
    </source>
</evidence>
<reference evidence="2" key="1">
    <citation type="journal article" date="2023" name="Science">
        <title>Genome structures resolve the early diversification of teleost fishes.</title>
        <authorList>
            <person name="Parey E."/>
            <person name="Louis A."/>
            <person name="Montfort J."/>
            <person name="Bouchez O."/>
            <person name="Roques C."/>
            <person name="Iampietro C."/>
            <person name="Lluch J."/>
            <person name="Castinel A."/>
            <person name="Donnadieu C."/>
            <person name="Desvignes T."/>
            <person name="Floi Bucao C."/>
            <person name="Jouanno E."/>
            <person name="Wen M."/>
            <person name="Mejri S."/>
            <person name="Dirks R."/>
            <person name="Jansen H."/>
            <person name="Henkel C."/>
            <person name="Chen W.J."/>
            <person name="Zahm M."/>
            <person name="Cabau C."/>
            <person name="Klopp C."/>
            <person name="Thompson A.W."/>
            <person name="Robinson-Rechavi M."/>
            <person name="Braasch I."/>
            <person name="Lecointre G."/>
            <person name="Bobe J."/>
            <person name="Postlethwait J.H."/>
            <person name="Berthelot C."/>
            <person name="Roest Crollius H."/>
            <person name="Guiguen Y."/>
        </authorList>
    </citation>
    <scope>NUCLEOTIDE SEQUENCE</scope>
    <source>
        <strain evidence="2">NC1722</strain>
    </source>
</reference>
<comment type="caution">
    <text evidence="2">The sequence shown here is derived from an EMBL/GenBank/DDBJ whole genome shotgun (WGS) entry which is preliminary data.</text>
</comment>
<feature type="transmembrane region" description="Helical" evidence="1">
    <location>
        <begin position="12"/>
        <end position="30"/>
    </location>
</feature>
<sequence>MRTILNTDAVHSRTASVLLGMLFLVGYWTIIQEGKPPVTSQPHPVHLPRVFAILFLACHVLFLLLPCVYFVLGWAWLPRIPHLVLFFPFLDSAYHTHSPAHSACQNQLSSFALSYLSSALTHSSAKPYSCFCTAPVWFSLFTCLPVSIFAVLYFICYSVFFVARPA</sequence>
<proteinExistence type="predicted"/>
<dbReference type="AlphaFoldDB" id="A0AAD7WKQ0"/>
<protein>
    <recommendedName>
        <fullName evidence="4">Transmembrane protein</fullName>
    </recommendedName>
</protein>